<feature type="transmembrane region" description="Helical" evidence="2">
    <location>
        <begin position="547"/>
        <end position="567"/>
    </location>
</feature>
<evidence type="ECO:0000256" key="2">
    <source>
        <dbReference type="SAM" id="Phobius"/>
    </source>
</evidence>
<feature type="transmembrane region" description="Helical" evidence="2">
    <location>
        <begin position="114"/>
        <end position="139"/>
    </location>
</feature>
<protein>
    <submittedName>
        <fullName evidence="4">Uncharacterized protein LOC106152049</fullName>
    </submittedName>
</protein>
<evidence type="ECO:0000313" key="3">
    <source>
        <dbReference type="Proteomes" id="UP000085678"/>
    </source>
</evidence>
<feature type="transmembrane region" description="Helical" evidence="2">
    <location>
        <begin position="151"/>
        <end position="174"/>
    </location>
</feature>
<keyword evidence="2" id="KW-1133">Transmembrane helix</keyword>
<feature type="transmembrane region" description="Helical" evidence="2">
    <location>
        <begin position="573"/>
        <end position="594"/>
    </location>
</feature>
<accession>A0A1S3H4P0</accession>
<keyword evidence="2" id="KW-0812">Transmembrane</keyword>
<proteinExistence type="predicted"/>
<dbReference type="PANTHER" id="PTHR35555">
    <property type="entry name" value="ENDONUCLEASE-REVERSE TRANSCRIPTASE"/>
    <property type="match status" value="1"/>
</dbReference>
<dbReference type="OrthoDB" id="10022583at2759"/>
<feature type="region of interest" description="Disordered" evidence="1">
    <location>
        <begin position="342"/>
        <end position="380"/>
    </location>
</feature>
<reference evidence="4" key="1">
    <citation type="submission" date="2025-08" db="UniProtKB">
        <authorList>
            <consortium name="RefSeq"/>
        </authorList>
    </citation>
    <scope>IDENTIFICATION</scope>
    <source>
        <tissue evidence="4">Gonads</tissue>
    </source>
</reference>
<evidence type="ECO:0000256" key="1">
    <source>
        <dbReference type="SAM" id="MobiDB-lite"/>
    </source>
</evidence>
<name>A0A1S3H4P0_LINAN</name>
<feature type="region of interest" description="Disordered" evidence="1">
    <location>
        <begin position="392"/>
        <end position="469"/>
    </location>
</feature>
<dbReference type="GeneID" id="106152049"/>
<dbReference type="RefSeq" id="XP_013380973.1">
    <property type="nucleotide sequence ID" value="XM_013525519.2"/>
</dbReference>
<dbReference type="PANTHER" id="PTHR35555:SF3">
    <property type="entry name" value="ENDONUCLEASE-REVERSE TRANSCRIPTASE"/>
    <property type="match status" value="1"/>
</dbReference>
<keyword evidence="2" id="KW-0472">Membrane</keyword>
<feature type="transmembrane region" description="Helical" evidence="2">
    <location>
        <begin position="195"/>
        <end position="217"/>
    </location>
</feature>
<dbReference type="Proteomes" id="UP000085678">
    <property type="component" value="Unplaced"/>
</dbReference>
<gene>
    <name evidence="4" type="primary">LOC106152049</name>
</gene>
<feature type="compositionally biased region" description="Polar residues" evidence="1">
    <location>
        <begin position="350"/>
        <end position="362"/>
    </location>
</feature>
<keyword evidence="3" id="KW-1185">Reference proteome</keyword>
<evidence type="ECO:0000313" key="4">
    <source>
        <dbReference type="RefSeq" id="XP_013380973.1"/>
    </source>
</evidence>
<sequence>MCALYSNHVDVTKKDIKRSQNTNYLSKKSDDRGSLRSLKRFPPEGEAYVSINRSHPGRVLHRLSETDAIGVDSIQTTEEVKKYHTQQSRHLPNWAWFVLAKSLGIKLHELDKPWFGTLLHVLTLAFGIGYMITNTWFIGYDIYSLYTKQTLMTGCVNMLVGLVWSAMGVYANLVAGNLFSNRKFRECVRMHTKTILKISAATVMGIMATTVVVINLVRNYDNFDENQCHGLYLNLDPMICHVRYVCHVGISFFTLVWNLLVGFVMLSVCRTHTIGLRRFIKVLEEDGKAYVVYRQKIAAAQTQYLMTSQHADSYYYDPLEEDQYMWDDDLTILSDSDFLGMPGQRPHLTPSRNVNIPNQRAQGTGEHSLPSSLPQGMGLSTSQDEQYFMSRPRQISLSAPHGSYIRGRRLTNRQTSATDDELEDQDAKQRKGKIVASDKQQHQDEAQVESKPACSNENDEKRKAGGQNLDQDSVLLNIEEDGENISASCSVDLTPSPCLLAHKRASCQSETGSEALMSKILTNEDILVSYWRISSRLRATSLAMQRWLASWIFFITLWSANYVIYWLSHPATIAGILEVALPLCLLPLVCSAFAEVNNEATRLVKCVCPTGERLGLLSYLEKYPLEMTLFGYRLSYGDILKVILAFALAFSSRIILDEVFGSGGVPTPSPTSSPSSTVAAVTDVLNSTSLL</sequence>
<dbReference type="InParanoid" id="A0A1S3H4P0"/>
<feature type="transmembrane region" description="Helical" evidence="2">
    <location>
        <begin position="242"/>
        <end position="268"/>
    </location>
</feature>
<dbReference type="KEGG" id="lak:106152049"/>
<feature type="compositionally biased region" description="Polar residues" evidence="1">
    <location>
        <begin position="369"/>
        <end position="380"/>
    </location>
</feature>
<organism evidence="3 4">
    <name type="scientific">Lingula anatina</name>
    <name type="common">Brachiopod</name>
    <name type="synonym">Lingula unguis</name>
    <dbReference type="NCBI Taxonomy" id="7574"/>
    <lineage>
        <taxon>Eukaryota</taxon>
        <taxon>Metazoa</taxon>
        <taxon>Spiralia</taxon>
        <taxon>Lophotrochozoa</taxon>
        <taxon>Brachiopoda</taxon>
        <taxon>Linguliformea</taxon>
        <taxon>Lingulata</taxon>
        <taxon>Lingulida</taxon>
        <taxon>Linguloidea</taxon>
        <taxon>Lingulidae</taxon>
        <taxon>Lingula</taxon>
    </lineage>
</organism>
<dbReference type="AlphaFoldDB" id="A0A1S3H4P0"/>